<dbReference type="GeneID" id="5000316"/>
<dbReference type="InterPro" id="IPR036236">
    <property type="entry name" value="Znf_C2H2_sf"/>
</dbReference>
<gene>
    <name evidence="2" type="primary">Ufd2</name>
    <name evidence="2" type="ORF">OSTLU_119682</name>
</gene>
<protein>
    <recommendedName>
        <fullName evidence="4">C2H2-type domain-containing protein</fullName>
    </recommendedName>
</protein>
<dbReference type="EMBL" id="CP000582">
    <property type="protein sequence ID" value="ABO94772.1"/>
    <property type="molecule type" value="Genomic_DNA"/>
</dbReference>
<organism evidence="2 3">
    <name type="scientific">Ostreococcus lucimarinus (strain CCE9901)</name>
    <dbReference type="NCBI Taxonomy" id="436017"/>
    <lineage>
        <taxon>Eukaryota</taxon>
        <taxon>Viridiplantae</taxon>
        <taxon>Chlorophyta</taxon>
        <taxon>Mamiellophyceae</taxon>
        <taxon>Mamiellales</taxon>
        <taxon>Bathycoccaceae</taxon>
        <taxon>Ostreococcus</taxon>
    </lineage>
</organism>
<feature type="compositionally biased region" description="Basic and acidic residues" evidence="1">
    <location>
        <begin position="95"/>
        <end position="125"/>
    </location>
</feature>
<evidence type="ECO:0000313" key="2">
    <source>
        <dbReference type="EMBL" id="ABO94772.1"/>
    </source>
</evidence>
<dbReference type="HOGENOM" id="CLU_117291_3_0_1"/>
<dbReference type="Proteomes" id="UP000001568">
    <property type="component" value="Chromosome 2"/>
</dbReference>
<evidence type="ECO:0000313" key="3">
    <source>
        <dbReference type="Proteomes" id="UP000001568"/>
    </source>
</evidence>
<evidence type="ECO:0000256" key="1">
    <source>
        <dbReference type="SAM" id="MobiDB-lite"/>
    </source>
</evidence>
<feature type="region of interest" description="Disordered" evidence="1">
    <location>
        <begin position="1"/>
        <end position="21"/>
    </location>
</feature>
<dbReference type="RefSeq" id="XP_001416479.1">
    <property type="nucleotide sequence ID" value="XM_001416442.1"/>
</dbReference>
<dbReference type="OMA" id="ISSYEAM"/>
<feature type="region of interest" description="Disordered" evidence="1">
    <location>
        <begin position="95"/>
        <end position="136"/>
    </location>
</feature>
<dbReference type="PANTHER" id="PTHR47444:SF1">
    <property type="entry name" value="EXPRESSED PROTEIN"/>
    <property type="match status" value="1"/>
</dbReference>
<sequence>MGQKKGSKVKRKTAGRATKTHLCKTARRVGYASSTHADVRFEAFHAAAAAANGTPLKRGATALDLIEGANQTAIDEDVGTYFAVATGRRFSTREGLESHMKTKDYKRAVKRLKTGERPHDERDAEAAAGMGTPKND</sequence>
<proteinExistence type="predicted"/>
<dbReference type="SUPFAM" id="SSF57667">
    <property type="entry name" value="beta-beta-alpha zinc fingers"/>
    <property type="match status" value="1"/>
</dbReference>
<keyword evidence="3" id="KW-1185">Reference proteome</keyword>
<dbReference type="Gramene" id="ABO94772">
    <property type="protein sequence ID" value="ABO94772"/>
    <property type="gene ID" value="OSTLU_119682"/>
</dbReference>
<evidence type="ECO:0008006" key="4">
    <source>
        <dbReference type="Google" id="ProtNLM"/>
    </source>
</evidence>
<dbReference type="OrthoDB" id="496510at2759"/>
<dbReference type="AlphaFoldDB" id="A4RSJ8"/>
<dbReference type="KEGG" id="olu:OSTLU_119682"/>
<dbReference type="STRING" id="436017.A4RSJ8"/>
<dbReference type="PANTHER" id="PTHR47444">
    <property type="entry name" value="EXPRESSED PROTEIN"/>
    <property type="match status" value="1"/>
</dbReference>
<reference evidence="2 3" key="1">
    <citation type="journal article" date="2007" name="Proc. Natl. Acad. Sci. U.S.A.">
        <title>The tiny eukaryote Ostreococcus provides genomic insights into the paradox of plankton speciation.</title>
        <authorList>
            <person name="Palenik B."/>
            <person name="Grimwood J."/>
            <person name="Aerts A."/>
            <person name="Rouze P."/>
            <person name="Salamov A."/>
            <person name="Putnam N."/>
            <person name="Dupont C."/>
            <person name="Jorgensen R."/>
            <person name="Derelle E."/>
            <person name="Rombauts S."/>
            <person name="Zhou K."/>
            <person name="Otillar R."/>
            <person name="Merchant S.S."/>
            <person name="Podell S."/>
            <person name="Gaasterland T."/>
            <person name="Napoli C."/>
            <person name="Gendler K."/>
            <person name="Manuell A."/>
            <person name="Tai V."/>
            <person name="Vallon O."/>
            <person name="Piganeau G."/>
            <person name="Jancek S."/>
            <person name="Heijde M."/>
            <person name="Jabbari K."/>
            <person name="Bowler C."/>
            <person name="Lohr M."/>
            <person name="Robbens S."/>
            <person name="Werner G."/>
            <person name="Dubchak I."/>
            <person name="Pazour G.J."/>
            <person name="Ren Q."/>
            <person name="Paulsen I."/>
            <person name="Delwiche C."/>
            <person name="Schmutz J."/>
            <person name="Rokhsar D."/>
            <person name="Van de Peer Y."/>
            <person name="Moreau H."/>
            <person name="Grigoriev I.V."/>
        </authorList>
    </citation>
    <scope>NUCLEOTIDE SEQUENCE [LARGE SCALE GENOMIC DNA]</scope>
    <source>
        <strain evidence="2 3">CCE9901</strain>
    </source>
</reference>
<name>A4RSJ8_OSTLU</name>
<accession>A4RSJ8</accession>
<dbReference type="Gene3D" id="3.30.160.60">
    <property type="entry name" value="Classic Zinc Finger"/>
    <property type="match status" value="1"/>
</dbReference>